<evidence type="ECO:0000256" key="7">
    <source>
        <dbReference type="ARBA" id="ARBA00022679"/>
    </source>
</evidence>
<dbReference type="SUPFAM" id="SSF52540">
    <property type="entry name" value="P-loop containing nucleoside triphosphate hydrolases"/>
    <property type="match status" value="1"/>
</dbReference>
<evidence type="ECO:0000256" key="2">
    <source>
        <dbReference type="ARBA" id="ARBA00004496"/>
    </source>
</evidence>
<dbReference type="EC" id="2.7.4.8" evidence="4"/>
<dbReference type="PROSITE" id="PS00856">
    <property type="entry name" value="GUANYLATE_KINASE_1"/>
    <property type="match status" value="1"/>
</dbReference>
<gene>
    <name evidence="14" type="ORF">METZ01_LOCUS17890</name>
</gene>
<dbReference type="Pfam" id="PF00625">
    <property type="entry name" value="Guanylate_kin"/>
    <property type="match status" value="1"/>
</dbReference>
<dbReference type="Gene3D" id="3.40.50.300">
    <property type="entry name" value="P-loop containing nucleotide triphosphate hydrolases"/>
    <property type="match status" value="1"/>
</dbReference>
<dbReference type="CDD" id="cd00071">
    <property type="entry name" value="GMPK"/>
    <property type="match status" value="1"/>
</dbReference>
<evidence type="ECO:0000256" key="4">
    <source>
        <dbReference type="ARBA" id="ARBA00012961"/>
    </source>
</evidence>
<evidence type="ECO:0000256" key="10">
    <source>
        <dbReference type="ARBA" id="ARBA00022840"/>
    </source>
</evidence>
<keyword evidence="9" id="KW-0418">Kinase</keyword>
<dbReference type="InterPro" id="IPR017665">
    <property type="entry name" value="Guanylate_kinase"/>
</dbReference>
<evidence type="ECO:0000256" key="9">
    <source>
        <dbReference type="ARBA" id="ARBA00022777"/>
    </source>
</evidence>
<evidence type="ECO:0000313" key="14">
    <source>
        <dbReference type="EMBL" id="SUZ65036.1"/>
    </source>
</evidence>
<reference evidence="14" key="1">
    <citation type="submission" date="2018-05" db="EMBL/GenBank/DDBJ databases">
        <authorList>
            <person name="Lanie J.A."/>
            <person name="Ng W.-L."/>
            <person name="Kazmierczak K.M."/>
            <person name="Andrzejewski T.M."/>
            <person name="Davidsen T.M."/>
            <person name="Wayne K.J."/>
            <person name="Tettelin H."/>
            <person name="Glass J.I."/>
            <person name="Rusch D."/>
            <person name="Podicherti R."/>
            <person name="Tsui H.-C.T."/>
            <person name="Winkler M.E."/>
        </authorList>
    </citation>
    <scope>NUCLEOTIDE SEQUENCE</scope>
</reference>
<evidence type="ECO:0000256" key="11">
    <source>
        <dbReference type="ARBA" id="ARBA00030128"/>
    </source>
</evidence>
<organism evidence="14">
    <name type="scientific">marine metagenome</name>
    <dbReference type="NCBI Taxonomy" id="408172"/>
    <lineage>
        <taxon>unclassified sequences</taxon>
        <taxon>metagenomes</taxon>
        <taxon>ecological metagenomes</taxon>
    </lineage>
</organism>
<evidence type="ECO:0000256" key="8">
    <source>
        <dbReference type="ARBA" id="ARBA00022741"/>
    </source>
</evidence>
<dbReference type="PANTHER" id="PTHR23117:SF13">
    <property type="entry name" value="GUANYLATE KINASE"/>
    <property type="match status" value="1"/>
</dbReference>
<dbReference type="GO" id="GO:0005829">
    <property type="term" value="C:cytosol"/>
    <property type="evidence" value="ECO:0007669"/>
    <property type="project" value="TreeGrafter"/>
</dbReference>
<proteinExistence type="inferred from homology"/>
<evidence type="ECO:0000256" key="1">
    <source>
        <dbReference type="ARBA" id="ARBA00003531"/>
    </source>
</evidence>
<dbReference type="HAMAP" id="MF_00328">
    <property type="entry name" value="Guanylate_kinase"/>
    <property type="match status" value="1"/>
</dbReference>
<dbReference type="FunFam" id="3.30.63.10:FF:000005">
    <property type="entry name" value="Guanylate kinase"/>
    <property type="match status" value="1"/>
</dbReference>
<dbReference type="GO" id="GO:0005524">
    <property type="term" value="F:ATP binding"/>
    <property type="evidence" value="ECO:0007669"/>
    <property type="project" value="UniProtKB-KW"/>
</dbReference>
<keyword evidence="7" id="KW-0808">Transferase</keyword>
<evidence type="ECO:0000256" key="12">
    <source>
        <dbReference type="ARBA" id="ARBA00048594"/>
    </source>
</evidence>
<keyword evidence="10" id="KW-0067">ATP-binding</keyword>
<dbReference type="EMBL" id="UINC01000949">
    <property type="protein sequence ID" value="SUZ65036.1"/>
    <property type="molecule type" value="Genomic_DNA"/>
</dbReference>
<comment type="function">
    <text evidence="1">Essential for recycling GMP and indirectly, cGMP.</text>
</comment>
<feature type="domain" description="Guanylate kinase-like" evidence="13">
    <location>
        <begin position="2"/>
        <end position="182"/>
    </location>
</feature>
<dbReference type="InterPro" id="IPR020590">
    <property type="entry name" value="Guanylate_kinase_CS"/>
</dbReference>
<evidence type="ECO:0000259" key="13">
    <source>
        <dbReference type="PROSITE" id="PS50052"/>
    </source>
</evidence>
<dbReference type="AlphaFoldDB" id="A0A381PDG3"/>
<evidence type="ECO:0000256" key="6">
    <source>
        <dbReference type="ARBA" id="ARBA00022490"/>
    </source>
</evidence>
<dbReference type="InterPro" id="IPR008145">
    <property type="entry name" value="GK/Ca_channel_bsu"/>
</dbReference>
<dbReference type="InterPro" id="IPR027417">
    <property type="entry name" value="P-loop_NTPase"/>
</dbReference>
<comment type="catalytic activity">
    <reaction evidence="12">
        <text>GMP + ATP = GDP + ADP</text>
        <dbReference type="Rhea" id="RHEA:20780"/>
        <dbReference type="ChEBI" id="CHEBI:30616"/>
        <dbReference type="ChEBI" id="CHEBI:58115"/>
        <dbReference type="ChEBI" id="CHEBI:58189"/>
        <dbReference type="ChEBI" id="CHEBI:456216"/>
        <dbReference type="EC" id="2.7.4.8"/>
    </reaction>
</comment>
<comment type="similarity">
    <text evidence="3">Belongs to the guanylate kinase family.</text>
</comment>
<accession>A0A381PDG3</accession>
<dbReference type="PROSITE" id="PS50052">
    <property type="entry name" value="GUANYLATE_KINASE_2"/>
    <property type="match status" value="1"/>
</dbReference>
<keyword evidence="6" id="KW-0963">Cytoplasm</keyword>
<dbReference type="NCBIfam" id="TIGR03263">
    <property type="entry name" value="guanyl_kin"/>
    <property type="match status" value="1"/>
</dbReference>
<protein>
    <recommendedName>
        <fullName evidence="5">Guanylate kinase</fullName>
        <ecNumber evidence="4">2.7.4.8</ecNumber>
    </recommendedName>
    <alternativeName>
        <fullName evidence="11">GMP kinase</fullName>
    </alternativeName>
</protein>
<dbReference type="GO" id="GO:0004385">
    <property type="term" value="F:GMP kinase activity"/>
    <property type="evidence" value="ECO:0007669"/>
    <property type="project" value="UniProtKB-EC"/>
</dbReference>
<dbReference type="PANTHER" id="PTHR23117">
    <property type="entry name" value="GUANYLATE KINASE-RELATED"/>
    <property type="match status" value="1"/>
</dbReference>
<name>A0A381PDG3_9ZZZZ</name>
<evidence type="ECO:0000256" key="3">
    <source>
        <dbReference type="ARBA" id="ARBA00005790"/>
    </source>
</evidence>
<dbReference type="Gene3D" id="3.30.63.10">
    <property type="entry name" value="Guanylate Kinase phosphate binding domain"/>
    <property type="match status" value="1"/>
</dbReference>
<comment type="subcellular location">
    <subcellularLocation>
        <location evidence="2">Cytoplasm</location>
    </subcellularLocation>
</comment>
<dbReference type="InterPro" id="IPR008144">
    <property type="entry name" value="Guanylate_kin-like_dom"/>
</dbReference>
<dbReference type="SMART" id="SM00072">
    <property type="entry name" value="GuKc"/>
    <property type="match status" value="1"/>
</dbReference>
<sequence length="205" mass="23634">MAKLIVIAAPSGTGKTSLIEALLKQAIDLKFILSISFTTRKKRVNEKHGESYYFVNKKEFELMIQKQEFLEYADVFGDFKGTSKSWVEDRLKNGWNVILELDWQGAKQVKEIYPKAETIFILPPSYAELQLRLNARGLDQKEEIKKRLAEAKKEIKNGQHFDHLVVNDEFKMALSDLKSIIFANKSLPKERKNLVKVCLEALLED</sequence>
<keyword evidence="8" id="KW-0547">Nucleotide-binding</keyword>
<evidence type="ECO:0000256" key="5">
    <source>
        <dbReference type="ARBA" id="ARBA00016296"/>
    </source>
</evidence>